<proteinExistence type="predicted"/>
<organism evidence="1 2">
    <name type="scientific">Elysia crispata</name>
    <name type="common">lettuce slug</name>
    <dbReference type="NCBI Taxonomy" id="231223"/>
    <lineage>
        <taxon>Eukaryota</taxon>
        <taxon>Metazoa</taxon>
        <taxon>Spiralia</taxon>
        <taxon>Lophotrochozoa</taxon>
        <taxon>Mollusca</taxon>
        <taxon>Gastropoda</taxon>
        <taxon>Heterobranchia</taxon>
        <taxon>Euthyneura</taxon>
        <taxon>Panpulmonata</taxon>
        <taxon>Sacoglossa</taxon>
        <taxon>Placobranchoidea</taxon>
        <taxon>Plakobranchidae</taxon>
        <taxon>Elysia</taxon>
    </lineage>
</organism>
<evidence type="ECO:0000313" key="1">
    <source>
        <dbReference type="EMBL" id="KAK3769841.1"/>
    </source>
</evidence>
<accession>A0AAE0ZJC5</accession>
<gene>
    <name evidence="1" type="ORF">RRG08_028508</name>
</gene>
<sequence length="78" mass="8590">MEELTWELWKDNKASVIGSPTQPFELLSYNGQCSVLTESHCDQQCCRTMGSAQCSRKVIVTNSAVAQWAVLSAHGKSL</sequence>
<dbReference type="AlphaFoldDB" id="A0AAE0ZJC5"/>
<reference evidence="1" key="1">
    <citation type="journal article" date="2023" name="G3 (Bethesda)">
        <title>A reference genome for the long-term kleptoplast-retaining sea slug Elysia crispata morphotype clarki.</title>
        <authorList>
            <person name="Eastman K.E."/>
            <person name="Pendleton A.L."/>
            <person name="Shaikh M.A."/>
            <person name="Suttiyut T."/>
            <person name="Ogas R."/>
            <person name="Tomko P."/>
            <person name="Gavelis G."/>
            <person name="Widhalm J.R."/>
            <person name="Wisecaver J.H."/>
        </authorList>
    </citation>
    <scope>NUCLEOTIDE SEQUENCE</scope>
    <source>
        <strain evidence="1">ECLA1</strain>
    </source>
</reference>
<dbReference type="Proteomes" id="UP001283361">
    <property type="component" value="Unassembled WGS sequence"/>
</dbReference>
<keyword evidence="2" id="KW-1185">Reference proteome</keyword>
<evidence type="ECO:0000313" key="2">
    <source>
        <dbReference type="Proteomes" id="UP001283361"/>
    </source>
</evidence>
<name>A0AAE0ZJC5_9GAST</name>
<comment type="caution">
    <text evidence="1">The sequence shown here is derived from an EMBL/GenBank/DDBJ whole genome shotgun (WGS) entry which is preliminary data.</text>
</comment>
<dbReference type="EMBL" id="JAWDGP010003881">
    <property type="protein sequence ID" value="KAK3769841.1"/>
    <property type="molecule type" value="Genomic_DNA"/>
</dbReference>
<protein>
    <submittedName>
        <fullName evidence="1">Uncharacterized protein</fullName>
    </submittedName>
</protein>